<dbReference type="InterPro" id="IPR011234">
    <property type="entry name" value="Fumarylacetoacetase-like_C"/>
</dbReference>
<feature type="domain" description="Fumarylacetoacetase-like C-terminal" evidence="3">
    <location>
        <begin position="84"/>
        <end position="289"/>
    </location>
</feature>
<dbReference type="OrthoDB" id="9779415at2"/>
<name>A0A3G8ZJC0_9ACTN</name>
<dbReference type="Pfam" id="PF01557">
    <property type="entry name" value="FAA_hydrolase"/>
    <property type="match status" value="1"/>
</dbReference>
<dbReference type="GO" id="GO:0016787">
    <property type="term" value="F:hydrolase activity"/>
    <property type="evidence" value="ECO:0007669"/>
    <property type="project" value="UniProtKB-KW"/>
</dbReference>
<dbReference type="RefSeq" id="WP_124797620.1">
    <property type="nucleotide sequence ID" value="NZ_CP034170.1"/>
</dbReference>
<dbReference type="SUPFAM" id="SSF56529">
    <property type="entry name" value="FAH"/>
    <property type="match status" value="1"/>
</dbReference>
<evidence type="ECO:0000256" key="2">
    <source>
        <dbReference type="ARBA" id="ARBA00022723"/>
    </source>
</evidence>
<dbReference type="Proteomes" id="UP000268084">
    <property type="component" value="Chromosome"/>
</dbReference>
<keyword evidence="4" id="KW-0378">Hydrolase</keyword>
<dbReference type="InterPro" id="IPR036663">
    <property type="entry name" value="Fumarylacetoacetase_C_sf"/>
</dbReference>
<evidence type="ECO:0000313" key="5">
    <source>
        <dbReference type="Proteomes" id="UP000268084"/>
    </source>
</evidence>
<dbReference type="InterPro" id="IPR051121">
    <property type="entry name" value="FAH"/>
</dbReference>
<organism evidence="4 5">
    <name type="scientific">Nakamurella antarctica</name>
    <dbReference type="NCBI Taxonomy" id="1902245"/>
    <lineage>
        <taxon>Bacteria</taxon>
        <taxon>Bacillati</taxon>
        <taxon>Actinomycetota</taxon>
        <taxon>Actinomycetes</taxon>
        <taxon>Nakamurellales</taxon>
        <taxon>Nakamurellaceae</taxon>
        <taxon>Nakamurella</taxon>
    </lineage>
</organism>
<evidence type="ECO:0000313" key="4">
    <source>
        <dbReference type="EMBL" id="AZI56935.1"/>
    </source>
</evidence>
<dbReference type="PANTHER" id="PTHR42796">
    <property type="entry name" value="FUMARYLACETOACETATE HYDROLASE DOMAIN-CONTAINING PROTEIN 2A-RELATED"/>
    <property type="match status" value="1"/>
</dbReference>
<reference evidence="4 5" key="1">
    <citation type="submission" date="2018-11" db="EMBL/GenBank/DDBJ databases">
        <authorList>
            <person name="Da X."/>
        </authorList>
    </citation>
    <scope>NUCLEOTIDE SEQUENCE [LARGE SCALE GENOMIC DNA]</scope>
    <source>
        <strain evidence="4 5">S14-144</strain>
    </source>
</reference>
<keyword evidence="5" id="KW-1185">Reference proteome</keyword>
<keyword evidence="2" id="KW-0479">Metal-binding</keyword>
<reference evidence="4 5" key="2">
    <citation type="submission" date="2018-12" db="EMBL/GenBank/DDBJ databases">
        <title>Nakamurella antarcticus sp. nov., isolated from Antarctica South Shetland Islands soil.</title>
        <authorList>
            <person name="Peng F."/>
        </authorList>
    </citation>
    <scope>NUCLEOTIDE SEQUENCE [LARGE SCALE GENOMIC DNA]</scope>
    <source>
        <strain evidence="4 5">S14-144</strain>
    </source>
</reference>
<dbReference type="EMBL" id="CP034170">
    <property type="protein sequence ID" value="AZI56935.1"/>
    <property type="molecule type" value="Genomic_DNA"/>
</dbReference>
<dbReference type="Gene3D" id="3.90.850.10">
    <property type="entry name" value="Fumarylacetoacetase-like, C-terminal domain"/>
    <property type="match status" value="1"/>
</dbReference>
<dbReference type="AlphaFoldDB" id="A0A3G8ZJC0"/>
<gene>
    <name evidence="4" type="ORF">EH165_00860</name>
</gene>
<comment type="similarity">
    <text evidence="1">Belongs to the FAH family.</text>
</comment>
<proteinExistence type="inferred from homology"/>
<evidence type="ECO:0000259" key="3">
    <source>
        <dbReference type="Pfam" id="PF01557"/>
    </source>
</evidence>
<evidence type="ECO:0000256" key="1">
    <source>
        <dbReference type="ARBA" id="ARBA00010211"/>
    </source>
</evidence>
<accession>A0A3G8ZJC0</accession>
<dbReference type="PANTHER" id="PTHR42796:SF7">
    <property type="entry name" value="2-DEHYDRO-3-DEOXY-D-ARABINONATE DEHYDRATASE"/>
    <property type="match status" value="1"/>
</dbReference>
<sequence>MSVNEIASVDGTVAKVVIAGEADPAWVLSQGAQWHRLPADTSLASLLALSSADLASVLASPHPKIDLAANAVELCPPVDTTTEIWAAGVTYLQSQQARTAESAVPDVYDRVYEADRPELFFKSIGWKASGPGDPVAVRDDSGWNVPEPELALVVNSRGEIVALTICNDVSSRSIEGENPLYLPQAKVYLGSCAIGPWLVPVSSVDPHNLEISMTITRDGAVIWSDRTSTAKLKRTIQELVDALFTAAVYPEGAILSTGTCLVPADPFTLMPGDSVEISIEGIGTLTNLVLATSDSEMVATIAARRPNRAGGVA</sequence>
<protein>
    <submittedName>
        <fullName evidence="4">Fumarylacetoacetate hydrolase</fullName>
    </submittedName>
</protein>
<dbReference type="GO" id="GO:0046872">
    <property type="term" value="F:metal ion binding"/>
    <property type="evidence" value="ECO:0007669"/>
    <property type="project" value="UniProtKB-KW"/>
</dbReference>
<dbReference type="KEGG" id="nak:EH165_00860"/>
<dbReference type="GO" id="GO:0044281">
    <property type="term" value="P:small molecule metabolic process"/>
    <property type="evidence" value="ECO:0007669"/>
    <property type="project" value="UniProtKB-ARBA"/>
</dbReference>